<gene>
    <name evidence="5" type="ORF">PSON_ATCC_30995.1.T4110001</name>
</gene>
<dbReference type="EMBL" id="CAJJDN010000411">
    <property type="protein sequence ID" value="CAD8131215.1"/>
    <property type="molecule type" value="Genomic_DNA"/>
</dbReference>
<dbReference type="SMART" id="SM00220">
    <property type="entry name" value="S_TKc"/>
    <property type="match status" value="1"/>
</dbReference>
<dbReference type="InterPro" id="IPR000719">
    <property type="entry name" value="Prot_kinase_dom"/>
</dbReference>
<feature type="domain" description="Protein kinase" evidence="4">
    <location>
        <begin position="33"/>
        <end position="301"/>
    </location>
</feature>
<dbReference type="PANTHER" id="PTHR11909">
    <property type="entry name" value="CASEIN KINASE-RELATED"/>
    <property type="match status" value="1"/>
</dbReference>
<protein>
    <recommendedName>
        <fullName evidence="2">Casein kinase I</fullName>
        <ecNumber evidence="1">2.7.11.1</ecNumber>
    </recommendedName>
</protein>
<dbReference type="InterPro" id="IPR008271">
    <property type="entry name" value="Ser/Thr_kinase_AS"/>
</dbReference>
<dbReference type="PROSITE" id="PS50011">
    <property type="entry name" value="PROTEIN_KINASE_DOM"/>
    <property type="match status" value="1"/>
</dbReference>
<dbReference type="GO" id="GO:0004674">
    <property type="term" value="F:protein serine/threonine kinase activity"/>
    <property type="evidence" value="ECO:0007669"/>
    <property type="project" value="UniProtKB-EC"/>
</dbReference>
<dbReference type="Pfam" id="PF00069">
    <property type="entry name" value="Pkinase"/>
    <property type="match status" value="1"/>
</dbReference>
<evidence type="ECO:0000259" key="4">
    <source>
        <dbReference type="PROSITE" id="PS50011"/>
    </source>
</evidence>
<dbReference type="CDD" id="cd14016">
    <property type="entry name" value="STKc_CK1"/>
    <property type="match status" value="1"/>
</dbReference>
<evidence type="ECO:0000256" key="3">
    <source>
        <dbReference type="SAM" id="MobiDB-lite"/>
    </source>
</evidence>
<dbReference type="PROSITE" id="PS00108">
    <property type="entry name" value="PROTEIN_KINASE_ST"/>
    <property type="match status" value="1"/>
</dbReference>
<sequence>MAYQSQCNSQMNTNHSLKVPLDSLLGKVVCKNYLIVSKINEGSFGKVYKAIHQIKQDYYAVKIEAQEHRQKKGETLRLEAEILKKLNGEKGIPRLYYYIEDQTQRVLVETLLGKNLDEFYSLCNYKFSLKTVLLFMEQAISRLEYLHSQGYIHRDIKPENFMIGIPPNENLIYLIDFGLNAPIYDSQKRLLPKLKGQPLVGTARFTPICSHQGYSQSRASDLESLGYLAIFFLKGSLPWMKVEAQTKEEQKLPREFEGYFNYIFNVSYDTEPSYSYLKKLIKGLMHKMQYNDAVFDWQEIIKKEEESKKYSNKKIKLNAQTQQFKPIESEDEQDSPKVAMMQSKDSKKSSSNFVKRSITDHLNFSKQQSMNQCSNIELLISQNELVNLRLKQKLLLNNTQNNIQEEPENYGFGVMNEYYPYPTMQQQMDQLITIITKFIINQ</sequence>
<dbReference type="OrthoDB" id="5979581at2759"/>
<feature type="region of interest" description="Disordered" evidence="3">
    <location>
        <begin position="324"/>
        <end position="352"/>
    </location>
</feature>
<dbReference type="InterPro" id="IPR050235">
    <property type="entry name" value="CK1_Ser-Thr_kinase"/>
</dbReference>
<dbReference type="EC" id="2.7.11.1" evidence="1"/>
<comment type="caution">
    <text evidence="5">The sequence shown here is derived from an EMBL/GenBank/DDBJ whole genome shotgun (WGS) entry which is preliminary data.</text>
</comment>
<reference evidence="5" key="1">
    <citation type="submission" date="2021-01" db="EMBL/GenBank/DDBJ databases">
        <authorList>
            <consortium name="Genoscope - CEA"/>
            <person name="William W."/>
        </authorList>
    </citation>
    <scope>NUCLEOTIDE SEQUENCE</scope>
</reference>
<evidence type="ECO:0000313" key="5">
    <source>
        <dbReference type="EMBL" id="CAD8131215.1"/>
    </source>
</evidence>
<organism evidence="5 6">
    <name type="scientific">Paramecium sonneborni</name>
    <dbReference type="NCBI Taxonomy" id="65129"/>
    <lineage>
        <taxon>Eukaryota</taxon>
        <taxon>Sar</taxon>
        <taxon>Alveolata</taxon>
        <taxon>Ciliophora</taxon>
        <taxon>Intramacronucleata</taxon>
        <taxon>Oligohymenophorea</taxon>
        <taxon>Peniculida</taxon>
        <taxon>Parameciidae</taxon>
        <taxon>Paramecium</taxon>
    </lineage>
</organism>
<keyword evidence="6" id="KW-1185">Reference proteome</keyword>
<evidence type="ECO:0000256" key="2">
    <source>
        <dbReference type="ARBA" id="ARBA00023860"/>
    </source>
</evidence>
<name>A0A8S1RWB5_9CILI</name>
<dbReference type="Proteomes" id="UP000692954">
    <property type="component" value="Unassembled WGS sequence"/>
</dbReference>
<proteinExistence type="predicted"/>
<evidence type="ECO:0000313" key="6">
    <source>
        <dbReference type="Proteomes" id="UP000692954"/>
    </source>
</evidence>
<accession>A0A8S1RWB5</accession>
<dbReference type="AlphaFoldDB" id="A0A8S1RWB5"/>
<evidence type="ECO:0000256" key="1">
    <source>
        <dbReference type="ARBA" id="ARBA00012513"/>
    </source>
</evidence>
<dbReference type="GO" id="GO:0005524">
    <property type="term" value="F:ATP binding"/>
    <property type="evidence" value="ECO:0007669"/>
    <property type="project" value="InterPro"/>
</dbReference>